<evidence type="ECO:0000313" key="1">
    <source>
        <dbReference type="EMBL" id="CAA9993711.1"/>
    </source>
</evidence>
<reference evidence="1 2" key="1">
    <citation type="submission" date="2020-02" db="EMBL/GenBank/DDBJ databases">
        <authorList>
            <person name="Ferguson B K."/>
        </authorList>
    </citation>
    <scope>NUCLEOTIDE SEQUENCE [LARGE SCALE GENOMIC DNA]</scope>
</reference>
<accession>A0A6H5FUH5</accession>
<feature type="non-terminal residue" evidence="1">
    <location>
        <position position="72"/>
    </location>
</feature>
<dbReference type="EMBL" id="CADCXU010001086">
    <property type="protein sequence ID" value="CAA9993711.1"/>
    <property type="molecule type" value="Genomic_DNA"/>
</dbReference>
<protein>
    <submittedName>
        <fullName evidence="1">Uncharacterized protein</fullName>
    </submittedName>
</protein>
<gene>
    <name evidence="1" type="ORF">NTEN_LOCUS601</name>
</gene>
<organism evidence="1 2">
    <name type="scientific">Nesidiocoris tenuis</name>
    <dbReference type="NCBI Taxonomy" id="355587"/>
    <lineage>
        <taxon>Eukaryota</taxon>
        <taxon>Metazoa</taxon>
        <taxon>Ecdysozoa</taxon>
        <taxon>Arthropoda</taxon>
        <taxon>Hexapoda</taxon>
        <taxon>Insecta</taxon>
        <taxon>Pterygota</taxon>
        <taxon>Neoptera</taxon>
        <taxon>Paraneoptera</taxon>
        <taxon>Hemiptera</taxon>
        <taxon>Heteroptera</taxon>
        <taxon>Panheteroptera</taxon>
        <taxon>Cimicomorpha</taxon>
        <taxon>Miridae</taxon>
        <taxon>Dicyphina</taxon>
        <taxon>Nesidiocoris</taxon>
    </lineage>
</organism>
<dbReference type="InterPro" id="IPR017853">
    <property type="entry name" value="GH"/>
</dbReference>
<dbReference type="Proteomes" id="UP000479000">
    <property type="component" value="Unassembled WGS sequence"/>
</dbReference>
<dbReference type="OrthoDB" id="550577at2759"/>
<evidence type="ECO:0000313" key="2">
    <source>
        <dbReference type="Proteomes" id="UP000479000"/>
    </source>
</evidence>
<proteinExistence type="predicted"/>
<sequence length="72" mass="8196">MAVAFMLSWGFGTPRVMSSFFFDSSDQGPPHNDDMTIKRVGINPDNTCYNGWVCEHRWSQIYGMVEFANVAK</sequence>
<dbReference type="AlphaFoldDB" id="A0A6H5FUH5"/>
<name>A0A6H5FUH5_9HEMI</name>
<dbReference type="Gene3D" id="3.20.20.80">
    <property type="entry name" value="Glycosidases"/>
    <property type="match status" value="1"/>
</dbReference>
<dbReference type="SUPFAM" id="SSF51445">
    <property type="entry name" value="(Trans)glycosidases"/>
    <property type="match status" value="1"/>
</dbReference>
<keyword evidence="2" id="KW-1185">Reference proteome</keyword>